<evidence type="ECO:0000256" key="2">
    <source>
        <dbReference type="ARBA" id="ARBA00022980"/>
    </source>
</evidence>
<organism evidence="4 5">
    <name type="scientific">Spraguea lophii (strain 42_110)</name>
    <name type="common">Microsporidian parasite</name>
    <dbReference type="NCBI Taxonomy" id="1358809"/>
    <lineage>
        <taxon>Eukaryota</taxon>
        <taxon>Fungi</taxon>
        <taxon>Fungi incertae sedis</taxon>
        <taxon>Microsporidia</taxon>
        <taxon>Spragueidae</taxon>
        <taxon>Spraguea</taxon>
    </lineage>
</organism>
<keyword evidence="6 7" id="KW-0002">3D-structure</keyword>
<dbReference type="GO" id="GO:0006412">
    <property type="term" value="P:translation"/>
    <property type="evidence" value="ECO:0007669"/>
    <property type="project" value="InterPro"/>
</dbReference>
<reference evidence="6 7" key="2">
    <citation type="journal article" date="2023" name="Nat. Microbiol.">
        <title>CryoEM reveals that ribosomes in microsporidian spores are locked in a dimeric hibernating state.</title>
        <authorList>
            <person name="McLaren M."/>
            <person name="Conners R."/>
            <person name="Isupov M.N."/>
            <person name="Gil-Diez P."/>
            <person name="Gambelli L."/>
            <person name="Gold V.A.M."/>
            <person name="Walter A."/>
            <person name="Connell S.R."/>
            <person name="Williams B."/>
            <person name="Daum B."/>
        </authorList>
    </citation>
    <scope>STRUCTURE BY ELECTRON MICROSCOPY (2.79 ANGSTROMS)</scope>
</reference>
<dbReference type="STRING" id="1358809.S7XV29"/>
<dbReference type="Pfam" id="PF01251">
    <property type="entry name" value="Ribosomal_S7e"/>
    <property type="match status" value="1"/>
</dbReference>
<dbReference type="EMBL" id="ATCN01000144">
    <property type="protein sequence ID" value="EPR79708.1"/>
    <property type="molecule type" value="Genomic_DNA"/>
</dbReference>
<dbReference type="EMDB" id="EMD-13892"/>
<dbReference type="Proteomes" id="UP000014978">
    <property type="component" value="Unassembled WGS sequence"/>
</dbReference>
<accession>S7XV29</accession>
<dbReference type="EMDB" id="EMD-17448"/>
<dbReference type="FunCoup" id="S7XV29">
    <property type="interactions" value="224"/>
</dbReference>
<dbReference type="PDB" id="8P60">
    <property type="method" value="EM"/>
    <property type="resolution" value="14.30 A"/>
    <property type="chains" value="RH0/SH0=1-164"/>
</dbReference>
<dbReference type="VEuPathDB" id="MicrosporidiaDB:SLOPH_46"/>
<dbReference type="InterPro" id="IPR000554">
    <property type="entry name" value="Ribosomal_eS7"/>
</dbReference>
<evidence type="ECO:0000313" key="5">
    <source>
        <dbReference type="Proteomes" id="UP000014978"/>
    </source>
</evidence>
<evidence type="ECO:0000256" key="3">
    <source>
        <dbReference type="ARBA" id="ARBA00023274"/>
    </source>
</evidence>
<dbReference type="GO" id="GO:0005840">
    <property type="term" value="C:ribosome"/>
    <property type="evidence" value="ECO:0007669"/>
    <property type="project" value="UniProtKB-KW"/>
</dbReference>
<proteinExistence type="evidence at protein level"/>
<reference evidence="5" key="1">
    <citation type="journal article" date="2013" name="PLoS Genet.">
        <title>The genome of Spraguea lophii and the basis of host-microsporidian interactions.</title>
        <authorList>
            <person name="Campbell S.E."/>
            <person name="Williams T.A."/>
            <person name="Yousuf A."/>
            <person name="Soanes D.M."/>
            <person name="Paszkiewicz K.H."/>
            <person name="Williams B.A.P."/>
        </authorList>
    </citation>
    <scope>NUCLEOTIDE SEQUENCE [LARGE SCALE GENOMIC DNA]</scope>
    <source>
        <strain evidence="5">42_110</strain>
    </source>
</reference>
<gene>
    <name evidence="4" type="ORF">SLOPH_46</name>
</gene>
<evidence type="ECO:0007829" key="6">
    <source>
        <dbReference type="PDB" id="7QCA"/>
    </source>
</evidence>
<comment type="similarity">
    <text evidence="1">Belongs to the eukaryotic ribosomal protein eS7 family.</text>
</comment>
<keyword evidence="5" id="KW-1185">Reference proteome</keyword>
<dbReference type="HOGENOM" id="CLU_1595804_0_0_1"/>
<keyword evidence="2 4" id="KW-0689">Ribosomal protein</keyword>
<dbReference type="EMDB" id="EMD-17457"/>
<dbReference type="OrthoDB" id="2188405at2759"/>
<evidence type="ECO:0007829" key="7">
    <source>
        <dbReference type="PDB" id="8P5D"/>
    </source>
</evidence>
<evidence type="ECO:0000313" key="4">
    <source>
        <dbReference type="EMBL" id="EPR79708.1"/>
    </source>
</evidence>
<dbReference type="GO" id="GO:1990904">
    <property type="term" value="C:ribonucleoprotein complex"/>
    <property type="evidence" value="ECO:0007669"/>
    <property type="project" value="UniProtKB-KW"/>
</dbReference>
<sequence length="164" mass="19110">MSQSQSEMQVAEVIKKVCGSVIKDSLQSALKTLRIKLISDSDGSNIMVITLPLPLLDAIQQYFSEIQNKLQKQFSEFQIFFIREAVYNPNNTLNKKLQENWLKDLCFPSVVNQRMTVVKEGGNIKEEKVFVERKSEFTEEEFYSMKLVFKELTGRDVEYGLRYY</sequence>
<dbReference type="AlphaFoldDB" id="S7XV29"/>
<name>S7XV29_SPRLO</name>
<dbReference type="OMA" id="IYALRHY"/>
<dbReference type="PDB" id="8P5D">
    <property type="method" value="EM"/>
    <property type="resolution" value="10.80 A"/>
    <property type="chains" value="SH0=1-164"/>
</dbReference>
<protein>
    <submittedName>
        <fullName evidence="4">40S ribosomal protein S7</fullName>
    </submittedName>
</protein>
<dbReference type="GO" id="GO:0003735">
    <property type="term" value="F:structural constituent of ribosome"/>
    <property type="evidence" value="ECO:0007669"/>
    <property type="project" value="InterPro"/>
</dbReference>
<comment type="caution">
    <text evidence="4">The sequence shown here is derived from an EMBL/GenBank/DDBJ whole genome shotgun (WGS) entry which is preliminary data.</text>
</comment>
<dbReference type="InParanoid" id="S7XV29"/>
<keyword evidence="3" id="KW-0687">Ribonucleoprotein</keyword>
<evidence type="ECO:0000256" key="1">
    <source>
        <dbReference type="ARBA" id="ARBA00007820"/>
    </source>
</evidence>
<dbReference type="PDB" id="7QCA">
    <property type="method" value="EM"/>
    <property type="resolution" value="2.79 A"/>
    <property type="chains" value="SH0=1-164"/>
</dbReference>